<comment type="caution">
    <text evidence="1">The sequence shown here is derived from an EMBL/GenBank/DDBJ whole genome shotgun (WGS) entry which is preliminary data.</text>
</comment>
<dbReference type="Proteomes" id="UP001589532">
    <property type="component" value="Unassembled WGS sequence"/>
</dbReference>
<organism evidence="1 2">
    <name type="scientific">Nonomuraea helvata</name>
    <dbReference type="NCBI Taxonomy" id="37484"/>
    <lineage>
        <taxon>Bacteria</taxon>
        <taxon>Bacillati</taxon>
        <taxon>Actinomycetota</taxon>
        <taxon>Actinomycetes</taxon>
        <taxon>Streptosporangiales</taxon>
        <taxon>Streptosporangiaceae</taxon>
        <taxon>Nonomuraea</taxon>
    </lineage>
</organism>
<proteinExistence type="predicted"/>
<name>A0ABV5SAH3_9ACTN</name>
<dbReference type="RefSeq" id="WP_344990500.1">
    <property type="nucleotide sequence ID" value="NZ_BAAAXV010000005.1"/>
</dbReference>
<sequence>MPELHWPSGCPRVLGVRMVVALIVHRLLCRSGLLRELRSAALFCGSSITNRRR</sequence>
<evidence type="ECO:0000313" key="1">
    <source>
        <dbReference type="EMBL" id="MFB9628677.1"/>
    </source>
</evidence>
<dbReference type="EMBL" id="JBHMBW010000049">
    <property type="protein sequence ID" value="MFB9628677.1"/>
    <property type="molecule type" value="Genomic_DNA"/>
</dbReference>
<keyword evidence="2" id="KW-1185">Reference proteome</keyword>
<gene>
    <name evidence="1" type="ORF">ACFFSA_36855</name>
</gene>
<evidence type="ECO:0008006" key="3">
    <source>
        <dbReference type="Google" id="ProtNLM"/>
    </source>
</evidence>
<accession>A0ABV5SAH3</accession>
<evidence type="ECO:0000313" key="2">
    <source>
        <dbReference type="Proteomes" id="UP001589532"/>
    </source>
</evidence>
<reference evidence="1 2" key="1">
    <citation type="submission" date="2024-09" db="EMBL/GenBank/DDBJ databases">
        <authorList>
            <person name="Sun Q."/>
            <person name="Mori K."/>
        </authorList>
    </citation>
    <scope>NUCLEOTIDE SEQUENCE [LARGE SCALE GENOMIC DNA]</scope>
    <source>
        <strain evidence="1 2">JCM 3143</strain>
    </source>
</reference>
<protein>
    <recommendedName>
        <fullName evidence="3">Transposase</fullName>
    </recommendedName>
</protein>